<evidence type="ECO:0000313" key="3">
    <source>
        <dbReference type="Proteomes" id="UP000297907"/>
    </source>
</evidence>
<keyword evidence="3" id="KW-1185">Reference proteome</keyword>
<evidence type="ECO:0000313" key="2">
    <source>
        <dbReference type="EMBL" id="TFB96757.1"/>
    </source>
</evidence>
<gene>
    <name evidence="2" type="ORF">E3O42_16575</name>
</gene>
<dbReference type="AlphaFoldDB" id="A0A4R8W0M2"/>
<keyword evidence="1" id="KW-0472">Membrane</keyword>
<evidence type="ECO:0000256" key="1">
    <source>
        <dbReference type="SAM" id="Phobius"/>
    </source>
</evidence>
<sequence length="201" mass="21892">MAQNVYDDPYDQALADPRFLAAATAAHAGRWSLLDALWWEWHPEDPAPSGSPSPIHRLRELQRRVFAADGDAAGDHAVAQVVRELEAEIVAERAAATKAITAAHADLRRRTAGLPHDVPAYPTAPAVPSIAPAVDGSPEPTMRNRSRVKKVLIPVVGSVAVLGILGLKYNIANHRESNLWPVLLVAVIVLTLIYFGREMRR</sequence>
<name>A0A4R8W0M2_9MICO</name>
<proteinExistence type="predicted"/>
<accession>A0A4R8W0M2</accession>
<feature type="transmembrane region" description="Helical" evidence="1">
    <location>
        <begin position="151"/>
        <end position="172"/>
    </location>
</feature>
<organism evidence="2 3">
    <name type="scientific">Cryobacterium adonitolivorans</name>
    <dbReference type="NCBI Taxonomy" id="1259189"/>
    <lineage>
        <taxon>Bacteria</taxon>
        <taxon>Bacillati</taxon>
        <taxon>Actinomycetota</taxon>
        <taxon>Actinomycetes</taxon>
        <taxon>Micrococcales</taxon>
        <taxon>Microbacteriaceae</taxon>
        <taxon>Cryobacterium</taxon>
    </lineage>
</organism>
<keyword evidence="1" id="KW-0812">Transmembrane</keyword>
<keyword evidence="1" id="KW-1133">Transmembrane helix</keyword>
<reference evidence="2 3" key="1">
    <citation type="submission" date="2019-03" db="EMBL/GenBank/DDBJ databases">
        <title>Genomics of glacier-inhabiting Cryobacterium strains.</title>
        <authorList>
            <person name="Liu Q."/>
            <person name="Xin Y.-H."/>
        </authorList>
    </citation>
    <scope>NUCLEOTIDE SEQUENCE [LARGE SCALE GENOMIC DNA]</scope>
    <source>
        <strain evidence="2 3">RHLS22-1</strain>
    </source>
</reference>
<dbReference type="RefSeq" id="WP_134455118.1">
    <property type="nucleotide sequence ID" value="NZ_SOFL01000056.1"/>
</dbReference>
<dbReference type="Proteomes" id="UP000297907">
    <property type="component" value="Unassembled WGS sequence"/>
</dbReference>
<dbReference type="EMBL" id="SOFL01000056">
    <property type="protein sequence ID" value="TFB96757.1"/>
    <property type="molecule type" value="Genomic_DNA"/>
</dbReference>
<dbReference type="OrthoDB" id="5126396at2"/>
<protein>
    <submittedName>
        <fullName evidence="2">Uncharacterized protein</fullName>
    </submittedName>
</protein>
<comment type="caution">
    <text evidence="2">The sequence shown here is derived from an EMBL/GenBank/DDBJ whole genome shotgun (WGS) entry which is preliminary data.</text>
</comment>
<feature type="transmembrane region" description="Helical" evidence="1">
    <location>
        <begin position="178"/>
        <end position="196"/>
    </location>
</feature>